<evidence type="ECO:0000313" key="7">
    <source>
        <dbReference type="EMBL" id="MDN3426462.1"/>
    </source>
</evidence>
<dbReference type="SUPFAM" id="SSF51604">
    <property type="entry name" value="Enolase C-terminal domain-like"/>
    <property type="match status" value="1"/>
</dbReference>
<dbReference type="PANTHER" id="PTHR48073:SF2">
    <property type="entry name" value="O-SUCCINYLBENZOATE SYNTHASE"/>
    <property type="match status" value="1"/>
</dbReference>
<comment type="cofactor">
    <cofactor evidence="5">
        <name>Mg(2+)</name>
        <dbReference type="ChEBI" id="CHEBI:18420"/>
    </cofactor>
    <text evidence="5">Binds 1 Mg(2+) ion per subunit.</text>
</comment>
<keyword evidence="4 5" id="KW-0413">Isomerase</keyword>
<dbReference type="Gene3D" id="3.30.390.10">
    <property type="entry name" value="Enolase-like, N-terminal domain"/>
    <property type="match status" value="1"/>
</dbReference>
<dbReference type="SFLD" id="SFLDS00001">
    <property type="entry name" value="Enolase"/>
    <property type="match status" value="1"/>
</dbReference>
<proteinExistence type="inferred from homology"/>
<dbReference type="SFLD" id="SFLDG00180">
    <property type="entry name" value="muconate_cycloisomerase"/>
    <property type="match status" value="1"/>
</dbReference>
<evidence type="ECO:0000256" key="2">
    <source>
        <dbReference type="ARBA" id="ARBA00022723"/>
    </source>
</evidence>
<dbReference type="InterPro" id="IPR018110">
    <property type="entry name" value="Mandel_Rmase/mucon_lact_enz_CS"/>
</dbReference>
<dbReference type="InterPro" id="IPR036849">
    <property type="entry name" value="Enolase-like_C_sf"/>
</dbReference>
<gene>
    <name evidence="7" type="ORF">QMA01_04065</name>
</gene>
<dbReference type="RefSeq" id="WP_290214338.1">
    <property type="nucleotide sequence ID" value="NZ_JASDCQ010000001.1"/>
</dbReference>
<dbReference type="SFLD" id="SFLDF00009">
    <property type="entry name" value="o-succinylbenzoate_synthase"/>
    <property type="match status" value="1"/>
</dbReference>
<dbReference type="EMBL" id="JASDCQ010000001">
    <property type="protein sequence ID" value="MDN3426462.1"/>
    <property type="molecule type" value="Genomic_DNA"/>
</dbReference>
<name>A0ABT7ZIE8_9BACL</name>
<comment type="similarity">
    <text evidence="1 5">Belongs to the mandelate racemase/muconate lactonizing enzyme family.</text>
</comment>
<dbReference type="SMART" id="SM00922">
    <property type="entry name" value="MR_MLE"/>
    <property type="match status" value="1"/>
</dbReference>
<dbReference type="Pfam" id="PF02746">
    <property type="entry name" value="MR_MLE_N"/>
    <property type="match status" value="1"/>
</dbReference>
<protein>
    <recommendedName>
        <fullName evidence="5">Dipeptide epimerase</fullName>
        <ecNumber evidence="5">5.1.1.-</ecNumber>
    </recommendedName>
</protein>
<keyword evidence="3 5" id="KW-0460">Magnesium</keyword>
<evidence type="ECO:0000256" key="5">
    <source>
        <dbReference type="RuleBase" id="RU366006"/>
    </source>
</evidence>
<evidence type="ECO:0000259" key="6">
    <source>
        <dbReference type="SMART" id="SM00922"/>
    </source>
</evidence>
<reference evidence="7 8" key="1">
    <citation type="submission" date="2023-03" db="EMBL/GenBank/DDBJ databases">
        <authorList>
            <person name="Uniacke-Lowe S."/>
            <person name="Ross P."/>
            <person name="Hill C."/>
        </authorList>
    </citation>
    <scope>NUCLEOTIDE SEQUENCE [LARGE SCALE GENOMIC DNA]</scope>
    <source>
        <strain evidence="7 8">APC 4016</strain>
    </source>
</reference>
<dbReference type="InterPro" id="IPR029065">
    <property type="entry name" value="Enolase_C-like"/>
</dbReference>
<dbReference type="InterPro" id="IPR013341">
    <property type="entry name" value="Mandelate_racemase_N_dom"/>
</dbReference>
<dbReference type="PROSITE" id="PS00908">
    <property type="entry name" value="MR_MLE_1"/>
    <property type="match status" value="1"/>
</dbReference>
<comment type="caution">
    <text evidence="7">The sequence shown here is derived from an EMBL/GenBank/DDBJ whole genome shotgun (WGS) entry which is preliminary data.</text>
</comment>
<dbReference type="CDD" id="cd03319">
    <property type="entry name" value="L-Ala-DL-Glu_epimerase"/>
    <property type="match status" value="1"/>
</dbReference>
<evidence type="ECO:0000256" key="4">
    <source>
        <dbReference type="ARBA" id="ARBA00023235"/>
    </source>
</evidence>
<evidence type="ECO:0000313" key="8">
    <source>
        <dbReference type="Proteomes" id="UP001225873"/>
    </source>
</evidence>
<dbReference type="EC" id="5.1.1.-" evidence="5"/>
<feature type="domain" description="Mandelate racemase/muconate lactonizing enzyme C-terminal" evidence="6">
    <location>
        <begin position="142"/>
        <end position="238"/>
    </location>
</feature>
<evidence type="ECO:0000256" key="3">
    <source>
        <dbReference type="ARBA" id="ARBA00022842"/>
    </source>
</evidence>
<keyword evidence="8" id="KW-1185">Reference proteome</keyword>
<accession>A0ABT7ZIE8</accession>
<dbReference type="InterPro" id="IPR029017">
    <property type="entry name" value="Enolase-like_N"/>
</dbReference>
<dbReference type="PANTHER" id="PTHR48073">
    <property type="entry name" value="O-SUCCINYLBENZOATE SYNTHASE-RELATED"/>
    <property type="match status" value="1"/>
</dbReference>
<sequence>MKIDKVELFGIRLPLHEPFIVSYDKYEDMPAILVKIELENGVVGWGEAVPDQHVTGETWHSALQVLEHELAPLLSGLSPFQIELIHQKMNKKILGNPSAKAAIDCALYDLMGKITEQPVYQLIGGKTHDFLVMPQVISIKSPDEMASDARRMVRKGFRNLKIKVGTDMETDIERIRAVRNAIPPEVKLRVDANQGWDRTSAITVIDQTKDCLVEWYEQPVLADDILSLQEIRKVSPAKIMIDEGIHSTHDLLNVIKTRSADMVNIKLMKAGGIYPSLAIANMAEAAGLPCQVGSMVESAVGTMAGAHLAISRGIIQTNELVGPFMISQDIGKVSFEGDVLKFPELPGLGVVVDESLVKELSEVHIIIS</sequence>
<organism evidence="7 8">
    <name type="scientific">Planococcus notacanthi</name>
    <dbReference type="NCBI Taxonomy" id="3035188"/>
    <lineage>
        <taxon>Bacteria</taxon>
        <taxon>Bacillati</taxon>
        <taxon>Bacillota</taxon>
        <taxon>Bacilli</taxon>
        <taxon>Bacillales</taxon>
        <taxon>Caryophanaceae</taxon>
        <taxon>Planococcus</taxon>
    </lineage>
</organism>
<dbReference type="InterPro" id="IPR013342">
    <property type="entry name" value="Mandelate_racemase_C"/>
</dbReference>
<dbReference type="InterPro" id="IPR034603">
    <property type="entry name" value="Dipeptide_epimerase"/>
</dbReference>
<dbReference type="Gene3D" id="3.20.20.120">
    <property type="entry name" value="Enolase-like C-terminal domain"/>
    <property type="match status" value="1"/>
</dbReference>
<keyword evidence="2 5" id="KW-0479">Metal-binding</keyword>
<dbReference type="Proteomes" id="UP001225873">
    <property type="component" value="Unassembled WGS sequence"/>
</dbReference>
<dbReference type="Pfam" id="PF13378">
    <property type="entry name" value="MR_MLE_C"/>
    <property type="match status" value="1"/>
</dbReference>
<evidence type="ECO:0000256" key="1">
    <source>
        <dbReference type="ARBA" id="ARBA00008031"/>
    </source>
</evidence>
<dbReference type="SUPFAM" id="SSF54826">
    <property type="entry name" value="Enolase N-terminal domain-like"/>
    <property type="match status" value="1"/>
</dbReference>